<evidence type="ECO:0000313" key="3">
    <source>
        <dbReference type="Proteomes" id="UP001549366"/>
    </source>
</evidence>
<reference evidence="2 3" key="1">
    <citation type="submission" date="2024-06" db="EMBL/GenBank/DDBJ databases">
        <title>Genomic Encyclopedia of Type Strains, Phase V (KMG-V): Genome sequencing to study the core and pangenomes of soil and plant-associated prokaryotes.</title>
        <authorList>
            <person name="Whitman W."/>
        </authorList>
    </citation>
    <scope>NUCLEOTIDE SEQUENCE [LARGE SCALE GENOMIC DNA]</scope>
    <source>
        <strain evidence="2 3">NE40</strain>
    </source>
</reference>
<dbReference type="Proteomes" id="UP001549366">
    <property type="component" value="Unassembled WGS sequence"/>
</dbReference>
<dbReference type="EMBL" id="JBEWTB010000002">
    <property type="protein sequence ID" value="MET4755549.1"/>
    <property type="molecule type" value="Genomic_DNA"/>
</dbReference>
<name>A0ABV2SEL2_9GAMM</name>
<feature type="transmembrane region" description="Helical" evidence="1">
    <location>
        <begin position="20"/>
        <end position="38"/>
    </location>
</feature>
<proteinExistence type="predicted"/>
<keyword evidence="1" id="KW-1133">Transmembrane helix</keyword>
<dbReference type="RefSeq" id="WP_354009965.1">
    <property type="nucleotide sequence ID" value="NZ_JBEWTA010000001.1"/>
</dbReference>
<keyword evidence="1" id="KW-0812">Transmembrane</keyword>
<evidence type="ECO:0000313" key="2">
    <source>
        <dbReference type="EMBL" id="MET4755549.1"/>
    </source>
</evidence>
<evidence type="ECO:0000256" key="1">
    <source>
        <dbReference type="SAM" id="Phobius"/>
    </source>
</evidence>
<organism evidence="2 3">
    <name type="scientific">Endozoicomonas lisbonensis</name>
    <dbReference type="NCBI Taxonomy" id="3120522"/>
    <lineage>
        <taxon>Bacteria</taxon>
        <taxon>Pseudomonadati</taxon>
        <taxon>Pseudomonadota</taxon>
        <taxon>Gammaproteobacteria</taxon>
        <taxon>Oceanospirillales</taxon>
        <taxon>Endozoicomonadaceae</taxon>
        <taxon>Endozoicomonas</taxon>
    </lineage>
</organism>
<comment type="caution">
    <text evidence="2">The sequence shown here is derived from an EMBL/GenBank/DDBJ whole genome shotgun (WGS) entry which is preliminary data.</text>
</comment>
<accession>A0ABV2SEL2</accession>
<keyword evidence="3" id="KW-1185">Reference proteome</keyword>
<evidence type="ECO:0008006" key="4">
    <source>
        <dbReference type="Google" id="ProtNLM"/>
    </source>
</evidence>
<sequence>MDQSEATKPATGKQQKGSMLLMTMIILAMFVFSGLFIMETAMLQELTVSNEQRSLQVQKVAFGELVAQLQALESTPDVLNNARTSDQTLTIISNPAGCTTPGQVCQTATLSFVGQSPPPAGYSVGNYIGLSFEINSVATLDETSARSDQTLGFTYVIKTAGP</sequence>
<gene>
    <name evidence="2" type="ORF">V5J35_000741</name>
</gene>
<keyword evidence="1" id="KW-0472">Membrane</keyword>
<protein>
    <recommendedName>
        <fullName evidence="4">Type 4 fimbrial biogenesis protein PilX N-terminal domain-containing protein</fullName>
    </recommendedName>
</protein>